<reference evidence="6 7" key="1">
    <citation type="submission" date="2018-01" db="EMBL/GenBank/DDBJ databases">
        <title>Denitrification phenotypes of diverse strains of Pseudomonas stutzeri.</title>
        <authorList>
            <person name="Milligan D.A."/>
            <person name="Bergaust L."/>
            <person name="Bakken L.R."/>
            <person name="Frostegard A."/>
        </authorList>
    </citation>
    <scope>NUCLEOTIDE SEQUENCE [LARGE SCALE GENOMIC DNA]</scope>
    <source>
        <strain evidence="6 7">24a13</strain>
    </source>
</reference>
<accession>A0A2S4AML4</accession>
<dbReference type="AlphaFoldDB" id="A0A2S4AML4"/>
<dbReference type="InterPro" id="IPR036388">
    <property type="entry name" value="WH-like_DNA-bd_sf"/>
</dbReference>
<dbReference type="InterPro" id="IPR005119">
    <property type="entry name" value="LysR_subst-bd"/>
</dbReference>
<evidence type="ECO:0000256" key="3">
    <source>
        <dbReference type="ARBA" id="ARBA00023125"/>
    </source>
</evidence>
<dbReference type="GO" id="GO:0032993">
    <property type="term" value="C:protein-DNA complex"/>
    <property type="evidence" value="ECO:0007669"/>
    <property type="project" value="TreeGrafter"/>
</dbReference>
<dbReference type="SUPFAM" id="SSF53850">
    <property type="entry name" value="Periplasmic binding protein-like II"/>
    <property type="match status" value="1"/>
</dbReference>
<evidence type="ECO:0000256" key="1">
    <source>
        <dbReference type="ARBA" id="ARBA00009437"/>
    </source>
</evidence>
<protein>
    <submittedName>
        <fullName evidence="6">LysR family transcriptional regulator</fullName>
    </submittedName>
</protein>
<dbReference type="PRINTS" id="PR00039">
    <property type="entry name" value="HTHLYSR"/>
</dbReference>
<organism evidence="6 7">
    <name type="scientific">Stutzerimonas stutzeri</name>
    <name type="common">Pseudomonas stutzeri</name>
    <dbReference type="NCBI Taxonomy" id="316"/>
    <lineage>
        <taxon>Bacteria</taxon>
        <taxon>Pseudomonadati</taxon>
        <taxon>Pseudomonadota</taxon>
        <taxon>Gammaproteobacteria</taxon>
        <taxon>Pseudomonadales</taxon>
        <taxon>Pseudomonadaceae</taxon>
        <taxon>Stutzerimonas</taxon>
    </lineage>
</organism>
<dbReference type="Pfam" id="PF00126">
    <property type="entry name" value="HTH_1"/>
    <property type="match status" value="1"/>
</dbReference>
<keyword evidence="2" id="KW-0805">Transcription regulation</keyword>
<keyword evidence="3" id="KW-0238">DNA-binding</keyword>
<evidence type="ECO:0000259" key="5">
    <source>
        <dbReference type="PROSITE" id="PS50931"/>
    </source>
</evidence>
<dbReference type="InterPro" id="IPR000847">
    <property type="entry name" value="LysR_HTH_N"/>
</dbReference>
<dbReference type="Pfam" id="PF03466">
    <property type="entry name" value="LysR_substrate"/>
    <property type="match status" value="1"/>
</dbReference>
<feature type="domain" description="HTH lysR-type" evidence="5">
    <location>
        <begin position="2"/>
        <end position="59"/>
    </location>
</feature>
<evidence type="ECO:0000256" key="4">
    <source>
        <dbReference type="ARBA" id="ARBA00023163"/>
    </source>
</evidence>
<gene>
    <name evidence="6" type="ORF">CXK91_12925</name>
</gene>
<dbReference type="OrthoDB" id="5289754at2"/>
<dbReference type="GO" id="GO:0003700">
    <property type="term" value="F:DNA-binding transcription factor activity"/>
    <property type="evidence" value="ECO:0007669"/>
    <property type="project" value="InterPro"/>
</dbReference>
<dbReference type="Gene3D" id="1.10.10.10">
    <property type="entry name" value="Winged helix-like DNA-binding domain superfamily/Winged helix DNA-binding domain"/>
    <property type="match status" value="1"/>
</dbReference>
<keyword evidence="4" id="KW-0804">Transcription</keyword>
<dbReference type="GO" id="GO:0003677">
    <property type="term" value="F:DNA binding"/>
    <property type="evidence" value="ECO:0007669"/>
    <property type="project" value="UniProtKB-KW"/>
</dbReference>
<dbReference type="CDD" id="cd08414">
    <property type="entry name" value="PBP2_LTTR_aromatics_like"/>
    <property type="match status" value="1"/>
</dbReference>
<dbReference type="Proteomes" id="UP000237068">
    <property type="component" value="Unassembled WGS sequence"/>
</dbReference>
<dbReference type="PANTHER" id="PTHR30346:SF17">
    <property type="entry name" value="LYSR FAMILY TRANSCRIPTIONAL REGULATOR"/>
    <property type="match status" value="1"/>
</dbReference>
<dbReference type="PANTHER" id="PTHR30346">
    <property type="entry name" value="TRANSCRIPTIONAL DUAL REGULATOR HCAR-RELATED"/>
    <property type="match status" value="1"/>
</dbReference>
<dbReference type="PROSITE" id="PS50931">
    <property type="entry name" value="HTH_LYSR"/>
    <property type="match status" value="1"/>
</dbReference>
<proteinExistence type="inferred from homology"/>
<comment type="caution">
    <text evidence="6">The sequence shown here is derived from an EMBL/GenBank/DDBJ whole genome shotgun (WGS) entry which is preliminary data.</text>
</comment>
<evidence type="ECO:0000313" key="7">
    <source>
        <dbReference type="Proteomes" id="UP000237068"/>
    </source>
</evidence>
<dbReference type="SUPFAM" id="SSF46785">
    <property type="entry name" value="Winged helix' DNA-binding domain"/>
    <property type="match status" value="1"/>
</dbReference>
<dbReference type="InterPro" id="IPR036390">
    <property type="entry name" value="WH_DNA-bd_sf"/>
</dbReference>
<dbReference type="EMBL" id="PPXG01000005">
    <property type="protein sequence ID" value="POH82237.1"/>
    <property type="molecule type" value="Genomic_DNA"/>
</dbReference>
<dbReference type="Gene3D" id="3.40.190.10">
    <property type="entry name" value="Periplasmic binding protein-like II"/>
    <property type="match status" value="2"/>
</dbReference>
<evidence type="ECO:0000313" key="6">
    <source>
        <dbReference type="EMBL" id="POH82237.1"/>
    </source>
</evidence>
<comment type="similarity">
    <text evidence="1">Belongs to the LysR transcriptional regulatory family.</text>
</comment>
<name>A0A2S4AML4_STUST</name>
<dbReference type="RefSeq" id="WP_103456543.1">
    <property type="nucleotide sequence ID" value="NZ_JAMOHQ010000002.1"/>
</dbReference>
<evidence type="ECO:0000256" key="2">
    <source>
        <dbReference type="ARBA" id="ARBA00023015"/>
    </source>
</evidence>
<dbReference type="FunFam" id="1.10.10.10:FF:000001">
    <property type="entry name" value="LysR family transcriptional regulator"/>
    <property type="match status" value="1"/>
</dbReference>
<sequence>MIETRLLRQFVVVAEELHFSRAAERLHMAQPPLSQAIRRLEEHIGYPLFVRDKRTVELTSAGMALLGKAHELLEALNEGVAYTRRVAQGIEGNLVIAVISLNYYPGFWRALGIFREQMPSVELSFIEATTREQVELLESGEADIGVMRCPGTTTPLLTIERLLFDPIQVALPSSHPLALSNTVRLEDLARESFVMSARALGQGFHDQLLALCKGAGFSPRIVQYARQIQTVLGLVAAGYGVALVPASFERSGLQDVVFRPLRHSASQELGSVALNIASNNAVISPLRDAFVEMVKRHA</sequence>